<evidence type="ECO:0000313" key="11">
    <source>
        <dbReference type="EMBL" id="RZC44793.1"/>
    </source>
</evidence>
<keyword evidence="2" id="KW-0677">Repeat</keyword>
<evidence type="ECO:0000259" key="10">
    <source>
        <dbReference type="PROSITE" id="PS51294"/>
    </source>
</evidence>
<dbReference type="InterPro" id="IPR017930">
    <property type="entry name" value="Myb_dom"/>
</dbReference>
<protein>
    <submittedName>
        <fullName evidence="11">Uncharacterized protein</fullName>
    </submittedName>
</protein>
<keyword evidence="6" id="KW-0804">Transcription</keyword>
<evidence type="ECO:0000256" key="1">
    <source>
        <dbReference type="ARBA" id="ARBA00004123"/>
    </source>
</evidence>
<dbReference type="Proteomes" id="UP000316621">
    <property type="component" value="Chromosome 1"/>
</dbReference>
<evidence type="ECO:0000256" key="2">
    <source>
        <dbReference type="ARBA" id="ARBA00022737"/>
    </source>
</evidence>
<keyword evidence="3" id="KW-0805">Transcription regulation</keyword>
<dbReference type="InterPro" id="IPR001005">
    <property type="entry name" value="SANT/Myb"/>
</dbReference>
<gene>
    <name evidence="11" type="ORF">C5167_037738</name>
</gene>
<evidence type="ECO:0000256" key="6">
    <source>
        <dbReference type="ARBA" id="ARBA00023163"/>
    </source>
</evidence>
<dbReference type="PANTHER" id="PTHR47999:SF24">
    <property type="entry name" value="TRANSCRIPTION FACTOR MYB90"/>
    <property type="match status" value="1"/>
</dbReference>
<organism evidence="11 12">
    <name type="scientific">Papaver somniferum</name>
    <name type="common">Opium poppy</name>
    <dbReference type="NCBI Taxonomy" id="3469"/>
    <lineage>
        <taxon>Eukaryota</taxon>
        <taxon>Viridiplantae</taxon>
        <taxon>Streptophyta</taxon>
        <taxon>Embryophyta</taxon>
        <taxon>Tracheophyta</taxon>
        <taxon>Spermatophyta</taxon>
        <taxon>Magnoliopsida</taxon>
        <taxon>Ranunculales</taxon>
        <taxon>Papaveraceae</taxon>
        <taxon>Papaveroideae</taxon>
        <taxon>Papaver</taxon>
    </lineage>
</organism>
<dbReference type="SMART" id="SM00717">
    <property type="entry name" value="SANT"/>
    <property type="match status" value="2"/>
</dbReference>
<dbReference type="Gene3D" id="1.10.10.60">
    <property type="entry name" value="Homeodomain-like"/>
    <property type="match status" value="1"/>
</dbReference>
<evidence type="ECO:0000256" key="4">
    <source>
        <dbReference type="ARBA" id="ARBA00023125"/>
    </source>
</evidence>
<dbReference type="InterPro" id="IPR015495">
    <property type="entry name" value="Myb_TF_plants"/>
</dbReference>
<sequence length="349" mass="40663">MESSSIISSEKGLRKGAWAEEEDQLLRKCILKYGEGKWRQVPTRAGLNRCRKSCRLRWLNYLQPDIKRGEFKEDEVDLIIRMHKLLGRTANDIKNYCNTRLKKTCFSRYNTEKGKQVVVTKKSTGDDNTAHRDGQDHEHRKILKRRRLCPDISTIDHIDDKHMRTEVVRPQPRTFKKSQWNMNNVPTPNNENITITTTRFPKNSQVVSENATKCLPLLFDDHHDHFSNNQQIYDNSTYWLKNILFGDTEEKEDSTTKKKKKKPKKKKRVTSNNNASSQFESNTTKGVEDGMANAKDSGGDNQHAYYCSFNEGKGLEEDGNAGDNDNFWNNYLDDNLWHMLGEEHEQYLI</sequence>
<dbReference type="FunFam" id="1.10.10.60:FF:000218">
    <property type="entry name" value="Myb transcription factor"/>
    <property type="match status" value="1"/>
</dbReference>
<keyword evidence="12" id="KW-1185">Reference proteome</keyword>
<evidence type="ECO:0000313" key="12">
    <source>
        <dbReference type="Proteomes" id="UP000316621"/>
    </source>
</evidence>
<feature type="compositionally biased region" description="Polar residues" evidence="8">
    <location>
        <begin position="270"/>
        <end position="285"/>
    </location>
</feature>
<evidence type="ECO:0000256" key="7">
    <source>
        <dbReference type="ARBA" id="ARBA00023242"/>
    </source>
</evidence>
<keyword evidence="7" id="KW-0539">Nucleus</keyword>
<proteinExistence type="predicted"/>
<dbReference type="InterPro" id="IPR009057">
    <property type="entry name" value="Homeodomain-like_sf"/>
</dbReference>
<reference evidence="11 12" key="1">
    <citation type="journal article" date="2018" name="Science">
        <title>The opium poppy genome and morphinan production.</title>
        <authorList>
            <person name="Guo L."/>
            <person name="Winzer T."/>
            <person name="Yang X."/>
            <person name="Li Y."/>
            <person name="Ning Z."/>
            <person name="He Z."/>
            <person name="Teodor R."/>
            <person name="Lu Y."/>
            <person name="Bowser T.A."/>
            <person name="Graham I.A."/>
            <person name="Ye K."/>
        </authorList>
    </citation>
    <scope>NUCLEOTIDE SEQUENCE [LARGE SCALE GENOMIC DNA]</scope>
    <source>
        <strain evidence="12">cv. HN1</strain>
        <tissue evidence="11">Leaves</tissue>
    </source>
</reference>
<dbReference type="EMBL" id="CM010715">
    <property type="protein sequence ID" value="RZC44793.1"/>
    <property type="molecule type" value="Genomic_DNA"/>
</dbReference>
<dbReference type="PANTHER" id="PTHR47999">
    <property type="entry name" value="TRANSCRIPTION FACTOR MYB8-RELATED-RELATED"/>
    <property type="match status" value="1"/>
</dbReference>
<dbReference type="GO" id="GO:0005634">
    <property type="term" value="C:nucleus"/>
    <property type="evidence" value="ECO:0007669"/>
    <property type="project" value="UniProtKB-SubCell"/>
</dbReference>
<dbReference type="STRING" id="3469.A0A4Y7I788"/>
<name>A0A4Y7I788_PAPSO</name>
<dbReference type="AlphaFoldDB" id="A0A4Y7I788"/>
<keyword evidence="4" id="KW-0238">DNA-binding</keyword>
<evidence type="ECO:0000256" key="5">
    <source>
        <dbReference type="ARBA" id="ARBA00023159"/>
    </source>
</evidence>
<dbReference type="Pfam" id="PF00249">
    <property type="entry name" value="Myb_DNA-binding"/>
    <property type="match status" value="1"/>
</dbReference>
<feature type="compositionally biased region" description="Basic residues" evidence="8">
    <location>
        <begin position="257"/>
        <end position="269"/>
    </location>
</feature>
<evidence type="ECO:0000256" key="8">
    <source>
        <dbReference type="SAM" id="MobiDB-lite"/>
    </source>
</evidence>
<dbReference type="CDD" id="cd00167">
    <property type="entry name" value="SANT"/>
    <property type="match status" value="1"/>
</dbReference>
<feature type="domain" description="HTH myb-type" evidence="10">
    <location>
        <begin position="10"/>
        <end position="66"/>
    </location>
</feature>
<dbReference type="PROSITE" id="PS50090">
    <property type="entry name" value="MYB_LIKE"/>
    <property type="match status" value="1"/>
</dbReference>
<evidence type="ECO:0000256" key="3">
    <source>
        <dbReference type="ARBA" id="ARBA00023015"/>
    </source>
</evidence>
<comment type="subcellular location">
    <subcellularLocation>
        <location evidence="1">Nucleus</location>
    </subcellularLocation>
</comment>
<dbReference type="Gramene" id="RZC44793">
    <property type="protein sequence ID" value="RZC44793"/>
    <property type="gene ID" value="C5167_037738"/>
</dbReference>
<evidence type="ECO:0000259" key="9">
    <source>
        <dbReference type="PROSITE" id="PS50090"/>
    </source>
</evidence>
<dbReference type="PROSITE" id="PS51294">
    <property type="entry name" value="HTH_MYB"/>
    <property type="match status" value="1"/>
</dbReference>
<feature type="region of interest" description="Disordered" evidence="8">
    <location>
        <begin position="249"/>
        <end position="297"/>
    </location>
</feature>
<feature type="domain" description="Myb-like" evidence="9">
    <location>
        <begin position="10"/>
        <end position="62"/>
    </location>
</feature>
<accession>A0A4Y7I788</accession>
<dbReference type="GO" id="GO:0003677">
    <property type="term" value="F:DNA binding"/>
    <property type="evidence" value="ECO:0007669"/>
    <property type="project" value="UniProtKB-KW"/>
</dbReference>
<keyword evidence="5" id="KW-0010">Activator</keyword>
<dbReference type="SUPFAM" id="SSF46689">
    <property type="entry name" value="Homeodomain-like"/>
    <property type="match status" value="1"/>
</dbReference>